<gene>
    <name evidence="8" type="ordered locus">Amet_3887</name>
</gene>
<dbReference type="OrthoDB" id="9793415at2"/>
<feature type="transmembrane region" description="Helical" evidence="6">
    <location>
        <begin position="99"/>
        <end position="121"/>
    </location>
</feature>
<feature type="transmembrane region" description="Helical" evidence="6">
    <location>
        <begin position="9"/>
        <end position="28"/>
    </location>
</feature>
<feature type="transmembrane region" description="Helical" evidence="6">
    <location>
        <begin position="380"/>
        <end position="400"/>
    </location>
</feature>
<dbReference type="HOGENOM" id="CLU_001265_59_7_9"/>
<feature type="transmembrane region" description="Helical" evidence="6">
    <location>
        <begin position="251"/>
        <end position="273"/>
    </location>
</feature>
<feature type="transmembrane region" description="Helical" evidence="6">
    <location>
        <begin position="48"/>
        <end position="64"/>
    </location>
</feature>
<dbReference type="SUPFAM" id="SSF103473">
    <property type="entry name" value="MFS general substrate transporter"/>
    <property type="match status" value="1"/>
</dbReference>
<feature type="transmembrane region" description="Helical" evidence="6">
    <location>
        <begin position="224"/>
        <end position="245"/>
    </location>
</feature>
<evidence type="ECO:0000256" key="3">
    <source>
        <dbReference type="ARBA" id="ARBA00022692"/>
    </source>
</evidence>
<evidence type="ECO:0000313" key="9">
    <source>
        <dbReference type="Proteomes" id="UP000001572"/>
    </source>
</evidence>
<dbReference type="InterPro" id="IPR050327">
    <property type="entry name" value="Proton-linked_MCT"/>
</dbReference>
<evidence type="ECO:0000256" key="5">
    <source>
        <dbReference type="ARBA" id="ARBA00023136"/>
    </source>
</evidence>
<dbReference type="eggNOG" id="COG2271">
    <property type="taxonomic scope" value="Bacteria"/>
</dbReference>
<feature type="transmembrane region" description="Helical" evidence="6">
    <location>
        <begin position="165"/>
        <end position="184"/>
    </location>
</feature>
<keyword evidence="3 6" id="KW-0812">Transmembrane</keyword>
<feature type="domain" description="Major facilitator superfamily (MFS) profile" evidence="7">
    <location>
        <begin position="1"/>
        <end position="404"/>
    </location>
</feature>
<feature type="transmembrane region" description="Helical" evidence="6">
    <location>
        <begin position="347"/>
        <end position="368"/>
    </location>
</feature>
<feature type="transmembrane region" description="Helical" evidence="6">
    <location>
        <begin position="311"/>
        <end position="335"/>
    </location>
</feature>
<dbReference type="InterPro" id="IPR020846">
    <property type="entry name" value="MFS_dom"/>
</dbReference>
<evidence type="ECO:0000256" key="1">
    <source>
        <dbReference type="ARBA" id="ARBA00004651"/>
    </source>
</evidence>
<dbReference type="GO" id="GO:0005886">
    <property type="term" value="C:plasma membrane"/>
    <property type="evidence" value="ECO:0007669"/>
    <property type="project" value="UniProtKB-SubCell"/>
</dbReference>
<dbReference type="AlphaFoldDB" id="A6TUX0"/>
<sequence>MTELRGNRWTILIVSIIMNICIGAAYAWSVFQTPLVELLGSTTAEVSLAFTLSLALVPVSMMIFGRFQDKKGPRMITLLGSVIFGAGIYLTGLTNSVMMLYLTYGVLGGLGIGAVYGCTVANTVKWFPDKRGLAGGLVAAGFGSGAVILAPLAEGLINRYDVLTTFKLMGIIFFILIALCSSIIKSPQPGWKPKGWEPANSKSKTSINSGLDLSPEEMMKTGTFYILWVIYIIGAVSGLMIIGHASPIAQGQIGLTSSVAAICVSILALANTFGRIFWGIVSDRIGRYNTMALMFAVSASMLLVLNIADNIVLFIISTFGIALSFGGFLGIMPSVTADKFGAKSLGMNYGIIFTAYGVAAVVGPRIAAVAVEASGEGYSRAYIIASAMNVVGILCGLIMVQKAKKSNAKNVKAMELATDKI</sequence>
<dbReference type="CDD" id="cd17353">
    <property type="entry name" value="MFS_OFA_like"/>
    <property type="match status" value="1"/>
</dbReference>
<dbReference type="InterPro" id="IPR036259">
    <property type="entry name" value="MFS_trans_sf"/>
</dbReference>
<evidence type="ECO:0000313" key="8">
    <source>
        <dbReference type="EMBL" id="ABR49988.1"/>
    </source>
</evidence>
<keyword evidence="2" id="KW-0813">Transport</keyword>
<dbReference type="PANTHER" id="PTHR11360">
    <property type="entry name" value="MONOCARBOXYLATE TRANSPORTER"/>
    <property type="match status" value="1"/>
</dbReference>
<dbReference type="Pfam" id="PF07690">
    <property type="entry name" value="MFS_1"/>
    <property type="match status" value="1"/>
</dbReference>
<dbReference type="KEGG" id="amt:Amet_3887"/>
<reference evidence="9" key="1">
    <citation type="journal article" date="2016" name="Genome Announc.">
        <title>Complete genome sequence of Alkaliphilus metalliredigens strain QYMF, an alkaliphilic and metal-reducing bacterium isolated from borax-contaminated leachate ponds.</title>
        <authorList>
            <person name="Hwang C."/>
            <person name="Copeland A."/>
            <person name="Lucas S."/>
            <person name="Lapidus A."/>
            <person name="Barry K."/>
            <person name="Detter J.C."/>
            <person name="Glavina Del Rio T."/>
            <person name="Hammon N."/>
            <person name="Israni S."/>
            <person name="Dalin E."/>
            <person name="Tice H."/>
            <person name="Pitluck S."/>
            <person name="Chertkov O."/>
            <person name="Brettin T."/>
            <person name="Bruce D."/>
            <person name="Han C."/>
            <person name="Schmutz J."/>
            <person name="Larimer F."/>
            <person name="Land M.L."/>
            <person name="Hauser L."/>
            <person name="Kyrpides N."/>
            <person name="Mikhailova N."/>
            <person name="Ye Q."/>
            <person name="Zhou J."/>
            <person name="Richardson P."/>
            <person name="Fields M.W."/>
        </authorList>
    </citation>
    <scope>NUCLEOTIDE SEQUENCE [LARGE SCALE GENOMIC DNA]</scope>
    <source>
        <strain evidence="9">QYMF</strain>
    </source>
</reference>
<dbReference type="Proteomes" id="UP000001572">
    <property type="component" value="Chromosome"/>
</dbReference>
<dbReference type="PROSITE" id="PS50850">
    <property type="entry name" value="MFS"/>
    <property type="match status" value="1"/>
</dbReference>
<feature type="transmembrane region" description="Helical" evidence="6">
    <location>
        <begin position="76"/>
        <end position="93"/>
    </location>
</feature>
<keyword evidence="9" id="KW-1185">Reference proteome</keyword>
<accession>A6TUX0</accession>
<keyword evidence="4 6" id="KW-1133">Transmembrane helix</keyword>
<evidence type="ECO:0000256" key="2">
    <source>
        <dbReference type="ARBA" id="ARBA00022448"/>
    </source>
</evidence>
<protein>
    <submittedName>
        <fullName evidence="8">Major facilitator superfamily MFS_1</fullName>
    </submittedName>
</protein>
<proteinExistence type="predicted"/>
<dbReference type="GO" id="GO:0022857">
    <property type="term" value="F:transmembrane transporter activity"/>
    <property type="evidence" value="ECO:0007669"/>
    <property type="project" value="InterPro"/>
</dbReference>
<keyword evidence="5 6" id="KW-0472">Membrane</keyword>
<dbReference type="Gene3D" id="1.20.1250.20">
    <property type="entry name" value="MFS general substrate transporter like domains"/>
    <property type="match status" value="2"/>
</dbReference>
<organism evidence="8 9">
    <name type="scientific">Alkaliphilus metalliredigens (strain QYMF)</name>
    <dbReference type="NCBI Taxonomy" id="293826"/>
    <lineage>
        <taxon>Bacteria</taxon>
        <taxon>Bacillati</taxon>
        <taxon>Bacillota</taxon>
        <taxon>Clostridia</taxon>
        <taxon>Peptostreptococcales</taxon>
        <taxon>Natronincolaceae</taxon>
        <taxon>Alkaliphilus</taxon>
    </lineage>
</organism>
<feature type="transmembrane region" description="Helical" evidence="6">
    <location>
        <begin position="133"/>
        <end position="153"/>
    </location>
</feature>
<dbReference type="InterPro" id="IPR011701">
    <property type="entry name" value="MFS"/>
</dbReference>
<evidence type="ECO:0000256" key="4">
    <source>
        <dbReference type="ARBA" id="ARBA00022989"/>
    </source>
</evidence>
<evidence type="ECO:0000259" key="7">
    <source>
        <dbReference type="PROSITE" id="PS50850"/>
    </source>
</evidence>
<comment type="subcellular location">
    <subcellularLocation>
        <location evidence="1">Cell membrane</location>
        <topology evidence="1">Multi-pass membrane protein</topology>
    </subcellularLocation>
</comment>
<feature type="transmembrane region" description="Helical" evidence="6">
    <location>
        <begin position="285"/>
        <end position="305"/>
    </location>
</feature>
<dbReference type="EMBL" id="CP000724">
    <property type="protein sequence ID" value="ABR49988.1"/>
    <property type="molecule type" value="Genomic_DNA"/>
</dbReference>
<dbReference type="RefSeq" id="WP_012064943.1">
    <property type="nucleotide sequence ID" value="NC_009633.1"/>
</dbReference>
<dbReference type="PANTHER" id="PTHR11360:SF304">
    <property type="entry name" value="MFS DOMAIN-CONTAINING PROTEIN"/>
    <property type="match status" value="1"/>
</dbReference>
<dbReference type="STRING" id="293826.Amet_3887"/>
<name>A6TUX0_ALKMQ</name>
<evidence type="ECO:0000256" key="6">
    <source>
        <dbReference type="SAM" id="Phobius"/>
    </source>
</evidence>